<organism evidence="10 11">
    <name type="scientific">Croceicoccus esteveae</name>
    <dbReference type="NCBI Taxonomy" id="3075597"/>
    <lineage>
        <taxon>Bacteria</taxon>
        <taxon>Pseudomonadati</taxon>
        <taxon>Pseudomonadota</taxon>
        <taxon>Alphaproteobacteria</taxon>
        <taxon>Sphingomonadales</taxon>
        <taxon>Erythrobacteraceae</taxon>
        <taxon>Croceicoccus</taxon>
    </lineage>
</organism>
<feature type="transmembrane region" description="Helical" evidence="8">
    <location>
        <begin position="377"/>
        <end position="395"/>
    </location>
</feature>
<feature type="transmembrane region" description="Helical" evidence="8">
    <location>
        <begin position="12"/>
        <end position="35"/>
    </location>
</feature>
<feature type="transmembrane region" description="Helical" evidence="8">
    <location>
        <begin position="354"/>
        <end position="371"/>
    </location>
</feature>
<dbReference type="Proteomes" id="UP001259803">
    <property type="component" value="Unassembled WGS sequence"/>
</dbReference>
<name>A0ABU2ZDZ7_9SPHN</name>
<keyword evidence="11" id="KW-1185">Reference proteome</keyword>
<reference evidence="10 11" key="1">
    <citation type="submission" date="2023-09" db="EMBL/GenBank/DDBJ databases">
        <authorList>
            <person name="Rey-Velasco X."/>
        </authorList>
    </citation>
    <scope>NUCLEOTIDE SEQUENCE [LARGE SCALE GENOMIC DNA]</scope>
    <source>
        <strain evidence="10 11">F390</strain>
    </source>
</reference>
<dbReference type="InterPro" id="IPR011701">
    <property type="entry name" value="MFS"/>
</dbReference>
<dbReference type="PANTHER" id="PTHR23502">
    <property type="entry name" value="MAJOR FACILITATOR SUPERFAMILY"/>
    <property type="match status" value="1"/>
</dbReference>
<comment type="caution">
    <text evidence="10">The sequence shown here is derived from an EMBL/GenBank/DDBJ whole genome shotgun (WGS) entry which is preliminary data.</text>
</comment>
<feature type="transmembrane region" description="Helical" evidence="8">
    <location>
        <begin position="289"/>
        <end position="308"/>
    </location>
</feature>
<feature type="transmembrane region" description="Helical" evidence="8">
    <location>
        <begin position="82"/>
        <end position="102"/>
    </location>
</feature>
<dbReference type="Gene3D" id="1.20.1720.10">
    <property type="entry name" value="Multidrug resistance protein D"/>
    <property type="match status" value="1"/>
</dbReference>
<evidence type="ECO:0000256" key="6">
    <source>
        <dbReference type="ARBA" id="ARBA00022989"/>
    </source>
</evidence>
<keyword evidence="6 8" id="KW-1133">Transmembrane helix</keyword>
<accession>A0ABU2ZDZ7</accession>
<gene>
    <name evidence="10" type="ORF">RM533_01360</name>
</gene>
<dbReference type="Pfam" id="PF07690">
    <property type="entry name" value="MFS_1"/>
    <property type="match status" value="1"/>
</dbReference>
<evidence type="ECO:0000256" key="2">
    <source>
        <dbReference type="ARBA" id="ARBA00006236"/>
    </source>
</evidence>
<comment type="subcellular location">
    <subcellularLocation>
        <location evidence="8">Cell inner membrane</location>
        <topology evidence="8">Multi-pass membrane protein</topology>
    </subcellularLocation>
    <subcellularLocation>
        <location evidence="1">Cell membrane</location>
        <topology evidence="1">Multi-pass membrane protein</topology>
    </subcellularLocation>
</comment>
<feature type="transmembrane region" description="Helical" evidence="8">
    <location>
        <begin position="314"/>
        <end position="333"/>
    </location>
</feature>
<evidence type="ECO:0000256" key="5">
    <source>
        <dbReference type="ARBA" id="ARBA00022692"/>
    </source>
</evidence>
<evidence type="ECO:0000313" key="10">
    <source>
        <dbReference type="EMBL" id="MDT0574826.1"/>
    </source>
</evidence>
<keyword evidence="8" id="KW-0997">Cell inner membrane</keyword>
<dbReference type="EMBL" id="JAVRHS010000001">
    <property type="protein sequence ID" value="MDT0574826.1"/>
    <property type="molecule type" value="Genomic_DNA"/>
</dbReference>
<feature type="transmembrane region" description="Helical" evidence="8">
    <location>
        <begin position="108"/>
        <end position="129"/>
    </location>
</feature>
<evidence type="ECO:0000256" key="4">
    <source>
        <dbReference type="ARBA" id="ARBA00022475"/>
    </source>
</evidence>
<dbReference type="InterPro" id="IPR020846">
    <property type="entry name" value="MFS_dom"/>
</dbReference>
<dbReference type="NCBIfam" id="TIGR00710">
    <property type="entry name" value="efflux_Bcr_CflA"/>
    <property type="match status" value="1"/>
</dbReference>
<comment type="similarity">
    <text evidence="2 8">Belongs to the major facilitator superfamily. Bcr/CmlA family.</text>
</comment>
<dbReference type="SUPFAM" id="SSF103473">
    <property type="entry name" value="MFS general substrate transporter"/>
    <property type="match status" value="1"/>
</dbReference>
<dbReference type="PROSITE" id="PS50850">
    <property type="entry name" value="MFS"/>
    <property type="match status" value="1"/>
</dbReference>
<evidence type="ECO:0000256" key="8">
    <source>
        <dbReference type="RuleBase" id="RU365088"/>
    </source>
</evidence>
<proteinExistence type="inferred from homology"/>
<dbReference type="RefSeq" id="WP_311339386.1">
    <property type="nucleotide sequence ID" value="NZ_JAVRHS010000001.1"/>
</dbReference>
<evidence type="ECO:0000256" key="3">
    <source>
        <dbReference type="ARBA" id="ARBA00022448"/>
    </source>
</evidence>
<dbReference type="CDD" id="cd17320">
    <property type="entry name" value="MFS_MdfA_MDR_like"/>
    <property type="match status" value="1"/>
</dbReference>
<feature type="transmembrane region" description="Helical" evidence="8">
    <location>
        <begin position="141"/>
        <end position="160"/>
    </location>
</feature>
<sequence>MNRSRRKPVTLGDFEFVTMLAMLMALQALGIDTMLPALGEIAGDLGAANPNDRQLIIGTYMIGMGIGALAFGFLADRFGRKPVLMAGIGMYCLFSLACMLVQDFTVMLVLRFFHGVVASAGAVVANAVVRDRFEGDRMARTISLIAMVFMIVPVLAPTIGQAILFVAGWHVIFGLLAFLSAVMLVWTGLRLSETLHPEDRQTLQPGRIMLNFRLVLTNRDALGYVLGAALVFGGLYAFINMSEQLIGGHFAQGDRFPLIFGLLAISMAATNFINSRIVERFGARPVSHAALLVFVAAGAGQWAVSTIYPDSLLLFLPFMMVNMALIGFLGANFSSISLQPFARIAGSASSLQTSIRVGGGAALGSLVGALYDGTAQPLGAALFLMGFSGLILVMFSEKGRLFRRRSSTIPLV</sequence>
<feature type="transmembrane region" description="Helical" evidence="8">
    <location>
        <begin position="166"/>
        <end position="186"/>
    </location>
</feature>
<evidence type="ECO:0000256" key="7">
    <source>
        <dbReference type="ARBA" id="ARBA00023136"/>
    </source>
</evidence>
<keyword evidence="5 8" id="KW-0812">Transmembrane</keyword>
<evidence type="ECO:0000259" key="9">
    <source>
        <dbReference type="PROSITE" id="PS50850"/>
    </source>
</evidence>
<feature type="transmembrane region" description="Helical" evidence="8">
    <location>
        <begin position="55"/>
        <end position="75"/>
    </location>
</feature>
<keyword evidence="4" id="KW-1003">Cell membrane</keyword>
<keyword evidence="3 8" id="KW-0813">Transport</keyword>
<dbReference type="InterPro" id="IPR004812">
    <property type="entry name" value="Efflux_drug-R_Bcr/CmlA"/>
</dbReference>
<feature type="transmembrane region" description="Helical" evidence="8">
    <location>
        <begin position="259"/>
        <end position="277"/>
    </location>
</feature>
<protein>
    <recommendedName>
        <fullName evidence="8">Bcr/CflA family efflux transporter</fullName>
    </recommendedName>
</protein>
<evidence type="ECO:0000256" key="1">
    <source>
        <dbReference type="ARBA" id="ARBA00004651"/>
    </source>
</evidence>
<feature type="domain" description="Major facilitator superfamily (MFS) profile" evidence="9">
    <location>
        <begin position="16"/>
        <end position="398"/>
    </location>
</feature>
<keyword evidence="7 8" id="KW-0472">Membrane</keyword>
<evidence type="ECO:0000313" key="11">
    <source>
        <dbReference type="Proteomes" id="UP001259803"/>
    </source>
</evidence>
<dbReference type="InterPro" id="IPR036259">
    <property type="entry name" value="MFS_trans_sf"/>
</dbReference>
<feature type="transmembrane region" description="Helical" evidence="8">
    <location>
        <begin position="221"/>
        <end position="239"/>
    </location>
</feature>
<dbReference type="PANTHER" id="PTHR23502:SF132">
    <property type="entry name" value="POLYAMINE TRANSPORTER 2-RELATED"/>
    <property type="match status" value="1"/>
</dbReference>